<dbReference type="CDD" id="cd06145">
    <property type="entry name" value="REX1_like"/>
    <property type="match status" value="1"/>
</dbReference>
<keyword evidence="3" id="KW-0540">Nuclease</keyword>
<reference evidence="10 11" key="1">
    <citation type="submission" date="2024-11" db="EMBL/GenBank/DDBJ databases">
        <title>A near-complete genome assembly of Cinchona calisaya.</title>
        <authorList>
            <person name="Lian D.C."/>
            <person name="Zhao X.W."/>
            <person name="Wei L."/>
        </authorList>
    </citation>
    <scope>NUCLEOTIDE SEQUENCE [LARGE SCALE GENOMIC DNA]</scope>
    <source>
        <tissue evidence="10">Nenye</tissue>
    </source>
</reference>
<evidence type="ECO:0000256" key="1">
    <source>
        <dbReference type="ARBA" id="ARBA00004123"/>
    </source>
</evidence>
<protein>
    <recommendedName>
        <fullName evidence="9">Exonuclease domain-containing protein</fullName>
    </recommendedName>
</protein>
<keyword evidence="6" id="KW-0539">Nucleus</keyword>
<dbReference type="Pfam" id="PF00929">
    <property type="entry name" value="RNase_T"/>
    <property type="match status" value="1"/>
</dbReference>
<comment type="function">
    <text evidence="7">3'-5' exonuclease degrading single-stranded small RNAs.</text>
</comment>
<dbReference type="Gene3D" id="3.30.420.10">
    <property type="entry name" value="Ribonuclease H-like superfamily/Ribonuclease H"/>
    <property type="match status" value="1"/>
</dbReference>
<dbReference type="InterPro" id="IPR034922">
    <property type="entry name" value="REX1-like_exo"/>
</dbReference>
<dbReference type="Proteomes" id="UP001630127">
    <property type="component" value="Unassembled WGS sequence"/>
</dbReference>
<dbReference type="InterPro" id="IPR013520">
    <property type="entry name" value="Ribonucl_H"/>
</dbReference>
<keyword evidence="5" id="KW-0269">Exonuclease</keyword>
<dbReference type="PANTHER" id="PTHR12801:SF115">
    <property type="entry name" value="FI18136P1-RELATED"/>
    <property type="match status" value="1"/>
</dbReference>
<feature type="coiled-coil region" evidence="8">
    <location>
        <begin position="449"/>
        <end position="483"/>
    </location>
</feature>
<dbReference type="InterPro" id="IPR036397">
    <property type="entry name" value="RNaseH_sf"/>
</dbReference>
<evidence type="ECO:0000256" key="7">
    <source>
        <dbReference type="ARBA" id="ARBA00053817"/>
    </source>
</evidence>
<keyword evidence="11" id="KW-1185">Reference proteome</keyword>
<dbReference type="PANTHER" id="PTHR12801">
    <property type="entry name" value="RNA EXONUCLEASE REXO1 / RECO3 FAMILY MEMBER-RELATED"/>
    <property type="match status" value="1"/>
</dbReference>
<dbReference type="InterPro" id="IPR012337">
    <property type="entry name" value="RNaseH-like_sf"/>
</dbReference>
<comment type="subcellular location">
    <subcellularLocation>
        <location evidence="1">Nucleus</location>
    </subcellularLocation>
</comment>
<evidence type="ECO:0000256" key="8">
    <source>
        <dbReference type="SAM" id="Coils"/>
    </source>
</evidence>
<name>A0ABD3A4Y7_9GENT</name>
<evidence type="ECO:0000256" key="6">
    <source>
        <dbReference type="ARBA" id="ARBA00023242"/>
    </source>
</evidence>
<gene>
    <name evidence="10" type="ORF">ACH5RR_011470</name>
</gene>
<comment type="caution">
    <text evidence="10">The sequence shown here is derived from an EMBL/GenBank/DDBJ whole genome shotgun (WGS) entry which is preliminary data.</text>
</comment>
<proteinExistence type="inferred from homology"/>
<evidence type="ECO:0000256" key="2">
    <source>
        <dbReference type="ARBA" id="ARBA00006357"/>
    </source>
</evidence>
<keyword evidence="4" id="KW-0378">Hydrolase</keyword>
<dbReference type="InterPro" id="IPR047021">
    <property type="entry name" value="REXO1/3/4-like"/>
</dbReference>
<dbReference type="AlphaFoldDB" id="A0ABD3A4Y7"/>
<dbReference type="EMBL" id="JBJUIK010000005">
    <property type="protein sequence ID" value="KAL3526814.1"/>
    <property type="molecule type" value="Genomic_DNA"/>
</dbReference>
<feature type="domain" description="Exonuclease" evidence="9">
    <location>
        <begin position="143"/>
        <end position="304"/>
    </location>
</feature>
<sequence length="493" mass="55579">MDEMLSTAKKEVVVEMVKLAQKRGMKGSRGGWKEFLNFYDKKIGASLSDPSRRPLETLLAFLKTFNQDDDLKFFEKLLECYSNRDAVAQFQKTSPDTESPEQRLVRLTIEHPQYPIDYTFPSHEEGWLVMKRSKKSKTMRSTAMLAVDCEKVLCEDDTEALVRVCVVDRNLQVKLNEFVKPSKAVADYRTEITGISAKDLDGVSCSLSDIQKSMKKLLSHGTILLGHSLNNDLQALKLDHARVIDTSYIFKNGDGPSTRRLSLSNLCKSVLGYELRKEQSPHNCLDDACATMKLILAKIERGVDNIIPLVNDDAPQMDLSKLLVHRIPVNVHSEDLHEVIPGDFTIEVKANKKAQGAKYSAFAIFKSQHEANEAFDCLDGTLDKDTSGRSQKLISFQLSTGITGSLCVRKMAYVSPSHITSKKRSSESEAALNDLKKLRTDTDCKKLEMRVYTDQCESHLKEIERLKHELSERDQEISSLNKIIVALTRKQGL</sequence>
<evidence type="ECO:0000313" key="10">
    <source>
        <dbReference type="EMBL" id="KAL3526814.1"/>
    </source>
</evidence>
<dbReference type="SMART" id="SM00479">
    <property type="entry name" value="EXOIII"/>
    <property type="match status" value="1"/>
</dbReference>
<dbReference type="FunFam" id="3.30.420.10:FF:000080">
    <property type="entry name" value="Small RNA degrading nuclease 3"/>
    <property type="match status" value="1"/>
</dbReference>
<organism evidence="10 11">
    <name type="scientific">Cinchona calisaya</name>
    <dbReference type="NCBI Taxonomy" id="153742"/>
    <lineage>
        <taxon>Eukaryota</taxon>
        <taxon>Viridiplantae</taxon>
        <taxon>Streptophyta</taxon>
        <taxon>Embryophyta</taxon>
        <taxon>Tracheophyta</taxon>
        <taxon>Spermatophyta</taxon>
        <taxon>Magnoliopsida</taxon>
        <taxon>eudicotyledons</taxon>
        <taxon>Gunneridae</taxon>
        <taxon>Pentapetalae</taxon>
        <taxon>asterids</taxon>
        <taxon>lamiids</taxon>
        <taxon>Gentianales</taxon>
        <taxon>Rubiaceae</taxon>
        <taxon>Cinchonoideae</taxon>
        <taxon>Cinchoneae</taxon>
        <taxon>Cinchona</taxon>
    </lineage>
</organism>
<dbReference type="GO" id="GO:0004527">
    <property type="term" value="F:exonuclease activity"/>
    <property type="evidence" value="ECO:0007669"/>
    <property type="project" value="UniProtKB-KW"/>
</dbReference>
<evidence type="ECO:0000256" key="3">
    <source>
        <dbReference type="ARBA" id="ARBA00022722"/>
    </source>
</evidence>
<evidence type="ECO:0000259" key="9">
    <source>
        <dbReference type="SMART" id="SM00479"/>
    </source>
</evidence>
<keyword evidence="8" id="KW-0175">Coiled coil</keyword>
<evidence type="ECO:0000313" key="11">
    <source>
        <dbReference type="Proteomes" id="UP001630127"/>
    </source>
</evidence>
<dbReference type="GO" id="GO:0005634">
    <property type="term" value="C:nucleus"/>
    <property type="evidence" value="ECO:0007669"/>
    <property type="project" value="UniProtKB-SubCell"/>
</dbReference>
<accession>A0ABD3A4Y7</accession>
<dbReference type="SUPFAM" id="SSF53098">
    <property type="entry name" value="Ribonuclease H-like"/>
    <property type="match status" value="1"/>
</dbReference>
<comment type="similarity">
    <text evidence="2">Belongs to the REXO1/REXO3 family.</text>
</comment>
<evidence type="ECO:0000256" key="5">
    <source>
        <dbReference type="ARBA" id="ARBA00022839"/>
    </source>
</evidence>
<evidence type="ECO:0000256" key="4">
    <source>
        <dbReference type="ARBA" id="ARBA00022801"/>
    </source>
</evidence>